<accession>A0A4V1WHT3</accession>
<feature type="region of interest" description="Disordered" evidence="5">
    <location>
        <begin position="1"/>
        <end position="23"/>
    </location>
</feature>
<dbReference type="GO" id="GO:0006351">
    <property type="term" value="P:DNA-templated transcription"/>
    <property type="evidence" value="ECO:0007669"/>
    <property type="project" value="TreeGrafter"/>
</dbReference>
<evidence type="ECO:0000256" key="4">
    <source>
        <dbReference type="ARBA" id="ARBA00023163"/>
    </source>
</evidence>
<feature type="domain" description="LysR substrate-binding" evidence="7">
    <location>
        <begin position="114"/>
        <end position="317"/>
    </location>
</feature>
<dbReference type="Pfam" id="PF00126">
    <property type="entry name" value="HTH_1"/>
    <property type="match status" value="1"/>
</dbReference>
<dbReference type="InterPro" id="IPR036388">
    <property type="entry name" value="WH-like_DNA-bd_sf"/>
</dbReference>
<evidence type="ECO:0000256" key="1">
    <source>
        <dbReference type="ARBA" id="ARBA00009437"/>
    </source>
</evidence>
<keyword evidence="4" id="KW-0804">Transcription</keyword>
<dbReference type="SUPFAM" id="SSF46785">
    <property type="entry name" value="Winged helix' DNA-binding domain"/>
    <property type="match status" value="1"/>
</dbReference>
<proteinExistence type="inferred from homology"/>
<dbReference type="SUPFAM" id="SSF53850">
    <property type="entry name" value="Periplasmic binding protein-like II"/>
    <property type="match status" value="1"/>
</dbReference>
<dbReference type="PANTHER" id="PTHR30537:SF3">
    <property type="entry name" value="TRANSCRIPTIONAL REGULATORY PROTEIN"/>
    <property type="match status" value="1"/>
</dbReference>
<dbReference type="GO" id="GO:0043565">
    <property type="term" value="F:sequence-specific DNA binding"/>
    <property type="evidence" value="ECO:0007669"/>
    <property type="project" value="TreeGrafter"/>
</dbReference>
<name>A0A4V1WHT3_9PSED</name>
<keyword evidence="3" id="KW-0238">DNA-binding</keyword>
<comment type="caution">
    <text evidence="8">The sequence shown here is derived from an EMBL/GenBank/DDBJ whole genome shotgun (WGS) entry which is preliminary data.</text>
</comment>
<dbReference type="Pfam" id="PF03466">
    <property type="entry name" value="LysR_substrate"/>
    <property type="match status" value="1"/>
</dbReference>
<sequence>MSFTEPAGRPATADYHSPQTKPEPWLNQAATIDNEVAQYFLASARCGCFMQAARSLNVRSTLLRKQLAQLEQQLQHSLFSFQGSALSLTREGQQLQARLITLAHERKLPVIEQPLIRLAIAESILHDILGRDLIALLRRNASLRLEIIALDSELALRAVSADIVLWLTPGESPNPGPAFATSEPQCLAPIEYLPHIAKRYSRVTARPETPDDLADFMLVQWQHDRRVESFRPWNELVEQRLAGVVQMQSYELMLEMIRCSACIGLLPSYMSRFDRGLIALPGLFAEPMQLRAWLAINTDSQNAPEIQALTDLIQQTFNERHDWFQPQRPPL</sequence>
<organism evidence="8 9">
    <name type="scientific">Pseudomonas koreensis</name>
    <dbReference type="NCBI Taxonomy" id="198620"/>
    <lineage>
        <taxon>Bacteria</taxon>
        <taxon>Pseudomonadati</taxon>
        <taxon>Pseudomonadota</taxon>
        <taxon>Gammaproteobacteria</taxon>
        <taxon>Pseudomonadales</taxon>
        <taxon>Pseudomonadaceae</taxon>
        <taxon>Pseudomonas</taxon>
    </lineage>
</organism>
<dbReference type="GO" id="GO:0003700">
    <property type="term" value="F:DNA-binding transcription factor activity"/>
    <property type="evidence" value="ECO:0007669"/>
    <property type="project" value="InterPro"/>
</dbReference>
<dbReference type="Gene3D" id="1.10.10.10">
    <property type="entry name" value="Winged helix-like DNA-binding domain superfamily/Winged helix DNA-binding domain"/>
    <property type="match status" value="1"/>
</dbReference>
<dbReference type="Proteomes" id="UP000291107">
    <property type="component" value="Unassembled WGS sequence"/>
</dbReference>
<keyword evidence="2" id="KW-0805">Transcription regulation</keyword>
<reference evidence="8 9" key="1">
    <citation type="submission" date="2019-02" db="EMBL/GenBank/DDBJ databases">
        <title>Genome of Pseudomonas korensis isolated from heavy metal contaminated environment.</title>
        <authorList>
            <person name="Ayangbenro A.S."/>
            <person name="Babalola O."/>
        </authorList>
    </citation>
    <scope>NUCLEOTIDE SEQUENCE [LARGE SCALE GENOMIC DNA]</scope>
    <source>
        <strain evidence="8 9">AB36</strain>
    </source>
</reference>
<evidence type="ECO:0000313" key="9">
    <source>
        <dbReference type="Proteomes" id="UP000291107"/>
    </source>
</evidence>
<dbReference type="InterPro" id="IPR058163">
    <property type="entry name" value="LysR-type_TF_proteobact-type"/>
</dbReference>
<dbReference type="PANTHER" id="PTHR30537">
    <property type="entry name" value="HTH-TYPE TRANSCRIPTIONAL REGULATOR"/>
    <property type="match status" value="1"/>
</dbReference>
<dbReference type="InterPro" id="IPR000847">
    <property type="entry name" value="LysR_HTH_N"/>
</dbReference>
<evidence type="ECO:0000313" key="8">
    <source>
        <dbReference type="EMBL" id="RYM42064.1"/>
    </source>
</evidence>
<evidence type="ECO:0000256" key="5">
    <source>
        <dbReference type="SAM" id="MobiDB-lite"/>
    </source>
</evidence>
<dbReference type="EMBL" id="SEUB01000004">
    <property type="protein sequence ID" value="RYM42064.1"/>
    <property type="molecule type" value="Genomic_DNA"/>
</dbReference>
<dbReference type="InterPro" id="IPR005119">
    <property type="entry name" value="LysR_subst-bd"/>
</dbReference>
<dbReference type="AlphaFoldDB" id="A0A4V1WHT3"/>
<protein>
    <submittedName>
        <fullName evidence="8">LysR family transcriptional regulator</fullName>
    </submittedName>
</protein>
<gene>
    <name evidence="8" type="ORF">EVS84_13025</name>
</gene>
<evidence type="ECO:0000256" key="2">
    <source>
        <dbReference type="ARBA" id="ARBA00023015"/>
    </source>
</evidence>
<dbReference type="Gene3D" id="3.40.190.290">
    <property type="match status" value="1"/>
</dbReference>
<dbReference type="InterPro" id="IPR036390">
    <property type="entry name" value="WH_DNA-bd_sf"/>
</dbReference>
<evidence type="ECO:0000259" key="7">
    <source>
        <dbReference type="Pfam" id="PF03466"/>
    </source>
</evidence>
<evidence type="ECO:0000259" key="6">
    <source>
        <dbReference type="Pfam" id="PF00126"/>
    </source>
</evidence>
<evidence type="ECO:0000256" key="3">
    <source>
        <dbReference type="ARBA" id="ARBA00023125"/>
    </source>
</evidence>
<dbReference type="RefSeq" id="WP_129998657.1">
    <property type="nucleotide sequence ID" value="NZ_SEUB01000004.1"/>
</dbReference>
<feature type="domain" description="HTH lysR-type" evidence="6">
    <location>
        <begin position="38"/>
        <end position="93"/>
    </location>
</feature>
<comment type="similarity">
    <text evidence="1">Belongs to the LysR transcriptional regulatory family.</text>
</comment>